<dbReference type="OrthoDB" id="6134459at2759"/>
<protein>
    <submittedName>
        <fullName evidence="7">Latrophilin-like protein LAT-2</fullName>
    </submittedName>
</protein>
<dbReference type="GO" id="GO:0016020">
    <property type="term" value="C:membrane"/>
    <property type="evidence" value="ECO:0007669"/>
    <property type="project" value="UniProtKB-SubCell"/>
</dbReference>
<feature type="transmembrane region" description="Helical" evidence="5">
    <location>
        <begin position="208"/>
        <end position="231"/>
    </location>
</feature>
<feature type="transmembrane region" description="Helical" evidence="5">
    <location>
        <begin position="386"/>
        <end position="407"/>
    </location>
</feature>
<gene>
    <name evidence="7" type="ORF">HOLleu_08522</name>
</gene>
<dbReference type="Proteomes" id="UP001152320">
    <property type="component" value="Chromosome 3"/>
</dbReference>
<feature type="domain" description="G-protein coupled receptors family 2 profile 2" evidence="6">
    <location>
        <begin position="143"/>
        <end position="409"/>
    </location>
</feature>
<keyword evidence="2 5" id="KW-0812">Transmembrane</keyword>
<name>A0A9Q1CHN0_HOLLE</name>
<evidence type="ECO:0000256" key="1">
    <source>
        <dbReference type="ARBA" id="ARBA00004141"/>
    </source>
</evidence>
<evidence type="ECO:0000256" key="2">
    <source>
        <dbReference type="ARBA" id="ARBA00022692"/>
    </source>
</evidence>
<evidence type="ECO:0000256" key="4">
    <source>
        <dbReference type="ARBA" id="ARBA00023136"/>
    </source>
</evidence>
<sequence>MEPHMIGQLLDENYRHHSCDSELTIDIQEIFITTSVGTSRCDGLVSSNQSSGLAFTWKEEHKMTVVTFVEQKCPGEIKCPWSLTRFEKSEYVFDGSDVILKTLKQHLSEDLYRKMGDGLIAARVNLEHDQSDVRKRERHDKVQVVLTVVGSSLSVVCLTATVLTYLIFPRLRNNVGKAILSLVLSLLVAQFCQLVLWDKTKNEKFCAFVAILSHYSFLAAFFWMNILGFDLSRTFGSRSKMQAVRDSRKGFFFYSLYGWFSPLLIVGACMAIHFGKFEKLNAANESVSILQYGNNHICWITDQVALTYAFGVPIAVLLLCNAVFLADTIFGIFSARAATKRATRTNPQLLRRDGKKDFLLFCKLSYIMGITWLFGFVAAFTDMQAFHVIFILLNSTQGIFIFLAFGCNDRVIEMWRSKYTKQKLVSSKSNPHAATVNSTSWQQVNQIRIKRDQNKSSPL</sequence>
<keyword evidence="8" id="KW-1185">Reference proteome</keyword>
<comment type="subcellular location">
    <subcellularLocation>
        <location evidence="1">Membrane</location>
        <topology evidence="1">Multi-pass membrane protein</topology>
    </subcellularLocation>
</comment>
<dbReference type="GO" id="GO:0004930">
    <property type="term" value="F:G protein-coupled receptor activity"/>
    <property type="evidence" value="ECO:0007669"/>
    <property type="project" value="InterPro"/>
</dbReference>
<dbReference type="Gene3D" id="1.20.1070.10">
    <property type="entry name" value="Rhodopsin 7-helix transmembrane proteins"/>
    <property type="match status" value="1"/>
</dbReference>
<dbReference type="InterPro" id="IPR000832">
    <property type="entry name" value="GPCR_2_secretin-like"/>
</dbReference>
<dbReference type="PANTHER" id="PTHR45902">
    <property type="entry name" value="LATROPHILIN RECEPTOR-LIKE PROTEIN A"/>
    <property type="match status" value="1"/>
</dbReference>
<evidence type="ECO:0000256" key="3">
    <source>
        <dbReference type="ARBA" id="ARBA00022989"/>
    </source>
</evidence>
<dbReference type="InterPro" id="IPR053231">
    <property type="entry name" value="GPCR_LN-TM7"/>
</dbReference>
<feature type="transmembrane region" description="Helical" evidence="5">
    <location>
        <begin position="358"/>
        <end position="380"/>
    </location>
</feature>
<dbReference type="CDD" id="cd15039">
    <property type="entry name" value="7tmB3_Methuselah-like"/>
    <property type="match status" value="1"/>
</dbReference>
<organism evidence="7 8">
    <name type="scientific">Holothuria leucospilota</name>
    <name type="common">Black long sea cucumber</name>
    <name type="synonym">Mertensiothuria leucospilota</name>
    <dbReference type="NCBI Taxonomy" id="206669"/>
    <lineage>
        <taxon>Eukaryota</taxon>
        <taxon>Metazoa</taxon>
        <taxon>Echinodermata</taxon>
        <taxon>Eleutherozoa</taxon>
        <taxon>Echinozoa</taxon>
        <taxon>Holothuroidea</taxon>
        <taxon>Aspidochirotacea</taxon>
        <taxon>Aspidochirotida</taxon>
        <taxon>Holothuriidae</taxon>
        <taxon>Holothuria</taxon>
    </lineage>
</organism>
<evidence type="ECO:0000259" key="6">
    <source>
        <dbReference type="PROSITE" id="PS50261"/>
    </source>
</evidence>
<dbReference type="PANTHER" id="PTHR45902:SF4">
    <property type="entry name" value="G-PROTEIN COUPLED RECEPTORS FAMILY 2 PROFILE 2 DOMAIN-CONTAINING PROTEIN"/>
    <property type="match status" value="1"/>
</dbReference>
<evidence type="ECO:0000256" key="5">
    <source>
        <dbReference type="SAM" id="Phobius"/>
    </source>
</evidence>
<dbReference type="AlphaFoldDB" id="A0A9Q1CHN0"/>
<keyword evidence="4 5" id="KW-0472">Membrane</keyword>
<comment type="caution">
    <text evidence="7">The sequence shown here is derived from an EMBL/GenBank/DDBJ whole genome shotgun (WGS) entry which is preliminary data.</text>
</comment>
<feature type="transmembrane region" description="Helical" evidence="5">
    <location>
        <begin position="314"/>
        <end position="337"/>
    </location>
</feature>
<dbReference type="EMBL" id="JAIZAY010000003">
    <property type="protein sequence ID" value="KAJ8045502.1"/>
    <property type="molecule type" value="Genomic_DNA"/>
</dbReference>
<feature type="transmembrane region" description="Helical" evidence="5">
    <location>
        <begin position="144"/>
        <end position="168"/>
    </location>
</feature>
<evidence type="ECO:0000313" key="7">
    <source>
        <dbReference type="EMBL" id="KAJ8045502.1"/>
    </source>
</evidence>
<dbReference type="GO" id="GO:0007166">
    <property type="term" value="P:cell surface receptor signaling pathway"/>
    <property type="evidence" value="ECO:0007669"/>
    <property type="project" value="InterPro"/>
</dbReference>
<proteinExistence type="predicted"/>
<accession>A0A9Q1CHN0</accession>
<reference evidence="7" key="1">
    <citation type="submission" date="2021-10" db="EMBL/GenBank/DDBJ databases">
        <title>Tropical sea cucumber genome reveals ecological adaptation and Cuvierian tubules defense mechanism.</title>
        <authorList>
            <person name="Chen T."/>
        </authorList>
    </citation>
    <scope>NUCLEOTIDE SEQUENCE</scope>
    <source>
        <strain evidence="7">Nanhai2018</strain>
        <tissue evidence="7">Muscle</tissue>
    </source>
</reference>
<dbReference type="PRINTS" id="PR00249">
    <property type="entry name" value="GPCRSECRETIN"/>
</dbReference>
<feature type="transmembrane region" description="Helical" evidence="5">
    <location>
        <begin position="175"/>
        <end position="196"/>
    </location>
</feature>
<dbReference type="InterPro" id="IPR017981">
    <property type="entry name" value="GPCR_2-like_7TM"/>
</dbReference>
<feature type="transmembrane region" description="Helical" evidence="5">
    <location>
        <begin position="251"/>
        <end position="274"/>
    </location>
</feature>
<evidence type="ECO:0000313" key="8">
    <source>
        <dbReference type="Proteomes" id="UP001152320"/>
    </source>
</evidence>
<dbReference type="Pfam" id="PF00002">
    <property type="entry name" value="7tm_2"/>
    <property type="match status" value="1"/>
</dbReference>
<dbReference type="PROSITE" id="PS50261">
    <property type="entry name" value="G_PROTEIN_RECEP_F2_4"/>
    <property type="match status" value="1"/>
</dbReference>
<keyword evidence="3 5" id="KW-1133">Transmembrane helix</keyword>